<dbReference type="EMBL" id="JX052636">
    <property type="protein sequence ID" value="AFK10864.1"/>
    <property type="molecule type" value="mRNA"/>
</dbReference>
<dbReference type="OrthoDB" id="10071059at2759"/>
<organism evidence="6">
    <name type="scientific">Callorhinchus milii</name>
    <name type="common">Ghost shark</name>
    <dbReference type="NCBI Taxonomy" id="7868"/>
    <lineage>
        <taxon>Eukaryota</taxon>
        <taxon>Metazoa</taxon>
        <taxon>Chordata</taxon>
        <taxon>Craniata</taxon>
        <taxon>Vertebrata</taxon>
        <taxon>Chondrichthyes</taxon>
        <taxon>Holocephali</taxon>
        <taxon>Chimaeriformes</taxon>
        <taxon>Callorhinchidae</taxon>
        <taxon>Callorhinchus</taxon>
    </lineage>
</organism>
<keyword evidence="4" id="KW-0539">Nucleus</keyword>
<evidence type="ECO:0000256" key="1">
    <source>
        <dbReference type="ARBA" id="ARBA00004123"/>
    </source>
</evidence>
<comment type="subcellular location">
    <subcellularLocation>
        <location evidence="1">Nucleus</location>
    </subcellularLocation>
</comment>
<accession>K4FU12</accession>
<dbReference type="InterPro" id="IPR024887">
    <property type="entry name" value="Ashwin"/>
</dbReference>
<dbReference type="AlphaFoldDB" id="K4FU12"/>
<evidence type="ECO:0000256" key="2">
    <source>
        <dbReference type="ARBA" id="ARBA00007855"/>
    </source>
</evidence>
<dbReference type="PANTHER" id="PTHR28359:SF1">
    <property type="entry name" value="ASHWIN"/>
    <property type="match status" value="1"/>
</dbReference>
<comment type="similarity">
    <text evidence="2">Belongs to the ashwin family.</text>
</comment>
<sequence length="219" mass="24093">MAVGGDGVKIAIEAELLLLHPELLSGPFILQLLQQRNIAIESLKDAEKDRIVEVYIQHVIPLPQRELPKNRWGRMMSEKRGQQTGSTTQSKRSLMDGSRKRPLIVFDGSSTSTNIKLKKNENGMGDQMKGIMNTSTKDKLAQSPRDTQILTDNNAVKSPSSATPNNGTTTMKYEDNMPLKTSPLLSSASPGGTNVIKLKRAIGKDGEGDPPVSYKIYRF</sequence>
<reference evidence="6" key="1">
    <citation type="journal article" date="2012" name="PLoS ONE">
        <title>Sequencing and Analysis of Full-Length cDNAs, 5'-ESTs and 3'-ESTs from a Cartilaginous Fish, the Elephant Shark (Callorhinchus milii).</title>
        <authorList>
            <person name="Tan Y.Y."/>
            <person name="Kodzius R."/>
            <person name="Tay B.H."/>
            <person name="Tay A."/>
            <person name="Brenner S."/>
            <person name="Venkatesh B."/>
        </authorList>
    </citation>
    <scope>NUCLEOTIDE SEQUENCE</scope>
    <source>
        <tissue evidence="6">Intestine</tissue>
    </source>
</reference>
<feature type="region of interest" description="Disordered" evidence="5">
    <location>
        <begin position="76"/>
        <end position="97"/>
    </location>
</feature>
<proteinExistence type="evidence at transcript level"/>
<evidence type="ECO:0000256" key="4">
    <source>
        <dbReference type="ARBA" id="ARBA00023242"/>
    </source>
</evidence>
<dbReference type="PANTHER" id="PTHR28359">
    <property type="entry name" value="ASHWIN"/>
    <property type="match status" value="1"/>
</dbReference>
<feature type="compositionally biased region" description="Polar residues" evidence="5">
    <location>
        <begin position="82"/>
        <end position="92"/>
    </location>
</feature>
<dbReference type="GO" id="GO:0005634">
    <property type="term" value="C:nucleus"/>
    <property type="evidence" value="ECO:0007669"/>
    <property type="project" value="UniProtKB-SubCell"/>
</dbReference>
<dbReference type="GO" id="GO:0048598">
    <property type="term" value="P:embryonic morphogenesis"/>
    <property type="evidence" value="ECO:0007669"/>
    <property type="project" value="InterPro"/>
</dbReference>
<dbReference type="CTD" id="103172315"/>
<evidence type="ECO:0000256" key="5">
    <source>
        <dbReference type="SAM" id="MobiDB-lite"/>
    </source>
</evidence>
<dbReference type="GO" id="GO:0072669">
    <property type="term" value="C:tRNA-splicing ligase complex"/>
    <property type="evidence" value="ECO:0007669"/>
    <property type="project" value="InterPro"/>
</dbReference>
<evidence type="ECO:0000313" key="6">
    <source>
        <dbReference type="EMBL" id="AFK10864.1"/>
    </source>
</evidence>
<evidence type="ECO:0000256" key="3">
    <source>
        <dbReference type="ARBA" id="ARBA00015134"/>
    </source>
</evidence>
<dbReference type="Pfam" id="PF15323">
    <property type="entry name" value="Ashwin"/>
    <property type="match status" value="1"/>
</dbReference>
<dbReference type="GeneID" id="103172315"/>
<dbReference type="KEGG" id="cmk:103172315"/>
<dbReference type="RefSeq" id="NP_001279840.1">
    <property type="nucleotide sequence ID" value="NM_001292911.1"/>
</dbReference>
<name>K4FU12_CALMI</name>
<protein>
    <recommendedName>
        <fullName evidence="3">Ashwin</fullName>
    </recommendedName>
</protein>